<dbReference type="SUPFAM" id="SSF54001">
    <property type="entry name" value="Cysteine proteinases"/>
    <property type="match status" value="1"/>
</dbReference>
<dbReference type="OrthoDB" id="9763643at2"/>
<accession>A0A3E2W0S5</accession>
<name>A0A3E2W0S5_CLOIN</name>
<dbReference type="Proteomes" id="UP000260025">
    <property type="component" value="Unassembled WGS sequence"/>
</dbReference>
<gene>
    <name evidence="2" type="ORF">DXA38_04665</name>
</gene>
<proteinExistence type="predicted"/>
<evidence type="ECO:0000313" key="3">
    <source>
        <dbReference type="Proteomes" id="UP000260025"/>
    </source>
</evidence>
<dbReference type="Gene3D" id="3.90.1720.10">
    <property type="entry name" value="endopeptidase domain like (from Nostoc punctiforme)"/>
    <property type="match status" value="1"/>
</dbReference>
<dbReference type="InterPro" id="IPR007921">
    <property type="entry name" value="CHAP_dom"/>
</dbReference>
<protein>
    <submittedName>
        <fullName evidence="2">CHAP domain-containing protein</fullName>
    </submittedName>
</protein>
<sequence>MTFKKRTSLSNLADSSWMQWAIQRTGVPMPNCVTYATARISEILNRKEYLDDPRVSGAQELWNNYSKGFRHADYAEPGALMIWKSGQYGHVAVCEDLLDIHTIAWSQSNYGGAMFEYVKGNPNGYKGMQFLGYLLHEKLTPPLQEKPEASQTQIQPGQKVNVKAAAKYYSSGERIPEWVKKQTYTVQQINGNRVLLKEILSWVSSSDLQPSNTSALRVQVGSKVRIKKNTKRYASGEQIPAWVKNQKYTIQQIKDSRVLLKEIQSWVFLKDIE</sequence>
<organism evidence="2 3">
    <name type="scientific">Clostridium innocuum</name>
    <dbReference type="NCBI Taxonomy" id="1522"/>
    <lineage>
        <taxon>Bacteria</taxon>
        <taxon>Bacillati</taxon>
        <taxon>Bacillota</taxon>
        <taxon>Clostridia</taxon>
        <taxon>Eubacteriales</taxon>
        <taxon>Clostridiaceae</taxon>
        <taxon>Clostridium</taxon>
    </lineage>
</organism>
<comment type="caution">
    <text evidence="2">The sequence shown here is derived from an EMBL/GenBank/DDBJ whole genome shotgun (WGS) entry which is preliminary data.</text>
</comment>
<dbReference type="Pfam" id="PF05257">
    <property type="entry name" value="CHAP"/>
    <property type="match status" value="1"/>
</dbReference>
<dbReference type="InterPro" id="IPR038765">
    <property type="entry name" value="Papain-like_cys_pep_sf"/>
</dbReference>
<evidence type="ECO:0000259" key="1">
    <source>
        <dbReference type="Pfam" id="PF05257"/>
    </source>
</evidence>
<reference evidence="2 3" key="1">
    <citation type="submission" date="2018-08" db="EMBL/GenBank/DDBJ databases">
        <title>A genome reference for cultivated species of the human gut microbiota.</title>
        <authorList>
            <person name="Zou Y."/>
            <person name="Xue W."/>
            <person name="Luo G."/>
        </authorList>
    </citation>
    <scope>NUCLEOTIDE SEQUENCE [LARGE SCALE GENOMIC DNA]</scope>
    <source>
        <strain evidence="2 3">OF01-2LB</strain>
    </source>
</reference>
<feature type="domain" description="Peptidase C51" evidence="1">
    <location>
        <begin position="26"/>
        <end position="109"/>
    </location>
</feature>
<dbReference type="RefSeq" id="WP_117442181.1">
    <property type="nucleotide sequence ID" value="NZ_JAJFEN010000002.1"/>
</dbReference>
<evidence type="ECO:0000313" key="2">
    <source>
        <dbReference type="EMBL" id="RGC17607.1"/>
    </source>
</evidence>
<dbReference type="AlphaFoldDB" id="A0A3E2W0S5"/>
<dbReference type="EMBL" id="QVEV01000004">
    <property type="protein sequence ID" value="RGC17607.1"/>
    <property type="molecule type" value="Genomic_DNA"/>
</dbReference>